<protein>
    <recommendedName>
        <fullName evidence="2">TY-Chap central domain-containing protein</fullName>
    </recommendedName>
</protein>
<name>A0ABX8ELP8_9ACTN</name>
<feature type="region of interest" description="Disordered" evidence="1">
    <location>
        <begin position="123"/>
        <end position="164"/>
    </location>
</feature>
<reference evidence="3 4" key="1">
    <citation type="submission" date="2021-05" db="EMBL/GenBank/DDBJ databases">
        <title>Complete genome of Nocardioides aquaticus KCTC 9944T isolated from meromictic and hypersaline Ekho Lake, Antarctica.</title>
        <authorList>
            <person name="Hwang K."/>
            <person name="Kim K.M."/>
            <person name="Choe H."/>
        </authorList>
    </citation>
    <scope>NUCLEOTIDE SEQUENCE [LARGE SCALE GENOMIC DNA]</scope>
    <source>
        <strain evidence="3 4">KCTC 9944</strain>
    </source>
</reference>
<feature type="region of interest" description="Disordered" evidence="1">
    <location>
        <begin position="297"/>
        <end position="321"/>
    </location>
</feature>
<feature type="compositionally biased region" description="Basic and acidic residues" evidence="1">
    <location>
        <begin position="123"/>
        <end position="140"/>
    </location>
</feature>
<feature type="compositionally biased region" description="Gly residues" evidence="1">
    <location>
        <begin position="141"/>
        <end position="151"/>
    </location>
</feature>
<dbReference type="InterPro" id="IPR054343">
    <property type="entry name" value="TY-Chap_M"/>
</dbReference>
<accession>A0ABX8ELP8</accession>
<evidence type="ECO:0000259" key="2">
    <source>
        <dbReference type="Pfam" id="PF22551"/>
    </source>
</evidence>
<evidence type="ECO:0000313" key="3">
    <source>
        <dbReference type="EMBL" id="QVT81449.1"/>
    </source>
</evidence>
<feature type="region of interest" description="Disordered" evidence="1">
    <location>
        <begin position="414"/>
        <end position="433"/>
    </location>
</feature>
<feature type="domain" description="TY-Chap central" evidence="2">
    <location>
        <begin position="169"/>
        <end position="299"/>
    </location>
</feature>
<dbReference type="Pfam" id="PF22551">
    <property type="entry name" value="TY-Chap1"/>
    <property type="match status" value="1"/>
</dbReference>
<dbReference type="EMBL" id="CP075371">
    <property type="protein sequence ID" value="QVT81449.1"/>
    <property type="molecule type" value="Genomic_DNA"/>
</dbReference>
<keyword evidence="4" id="KW-1185">Reference proteome</keyword>
<evidence type="ECO:0000256" key="1">
    <source>
        <dbReference type="SAM" id="MobiDB-lite"/>
    </source>
</evidence>
<dbReference type="Proteomes" id="UP000679307">
    <property type="component" value="Chromosome"/>
</dbReference>
<organism evidence="3 4">
    <name type="scientific">Nocardioides aquaticus</name>
    <dbReference type="NCBI Taxonomy" id="160826"/>
    <lineage>
        <taxon>Bacteria</taxon>
        <taxon>Bacillati</taxon>
        <taxon>Actinomycetota</taxon>
        <taxon>Actinomycetes</taxon>
        <taxon>Propionibacteriales</taxon>
        <taxon>Nocardioidaceae</taxon>
        <taxon>Nocardioides</taxon>
    </lineage>
</organism>
<evidence type="ECO:0000313" key="4">
    <source>
        <dbReference type="Proteomes" id="UP000679307"/>
    </source>
</evidence>
<proteinExistence type="predicted"/>
<gene>
    <name evidence="3" type="ORF">ENKNEFLB_03859</name>
</gene>
<sequence>MGHEDEHDPLDAPDREDDGGFDAAIEAAWSRFRVRLADRVDATETGGAVSLFAPELSQRIGRRPGLGILVAVDDVLTLEIDIHEGHREERLPRDQVDRAAARAVQVLRDELVVLHPSMLRAEGLEHDPAPPQPRSDHGGDHGGGLGGGPAGAGDPADPADRVTTPHDRDHLQELVDAALGRMLGEVRHDAEGDVPIRDGRSVCWVSVRDDRPVVELFAELVHDPTDPDAVRREVALLNEEHGSFKFVARGGAVVMRLEVLALPFCESHLVVSARLFTAVMDDLARRLAERVGGRLFLDDPEDGHGDEQAEDGDVVGPGAVAPAVPPAAAAPGPVPLDLGGLEVAGLVELLVLGPARPATVAGLFGHDRHQIIRQLVLLRSGSAGATVLRDHVEGAGLDLELVLTALRQALRLVSDGPRPGSGDVTRRRRSVQAPLVSEVDPGEDTLDLGWAT</sequence>